<dbReference type="InterPro" id="IPR023262">
    <property type="entry name" value="AROS"/>
</dbReference>
<evidence type="ECO:0000256" key="3">
    <source>
        <dbReference type="ARBA" id="ARBA00016855"/>
    </source>
</evidence>
<dbReference type="PRINTS" id="PR02029">
    <property type="entry name" value="ACTREGSIRT1"/>
</dbReference>
<dbReference type="AlphaFoldDB" id="A0AAD7SRY2"/>
<dbReference type="Proteomes" id="UP001221898">
    <property type="component" value="Unassembled WGS sequence"/>
</dbReference>
<dbReference type="GO" id="GO:0005730">
    <property type="term" value="C:nucleolus"/>
    <property type="evidence" value="ECO:0007669"/>
    <property type="project" value="UniProtKB-SubCell"/>
</dbReference>
<reference evidence="8" key="1">
    <citation type="journal article" date="2023" name="Science">
        <title>Genome structures resolve the early diversification of teleost fishes.</title>
        <authorList>
            <person name="Parey E."/>
            <person name="Louis A."/>
            <person name="Montfort J."/>
            <person name="Bouchez O."/>
            <person name="Roques C."/>
            <person name="Iampietro C."/>
            <person name="Lluch J."/>
            <person name="Castinel A."/>
            <person name="Donnadieu C."/>
            <person name="Desvignes T."/>
            <person name="Floi Bucao C."/>
            <person name="Jouanno E."/>
            <person name="Wen M."/>
            <person name="Mejri S."/>
            <person name="Dirks R."/>
            <person name="Jansen H."/>
            <person name="Henkel C."/>
            <person name="Chen W.J."/>
            <person name="Zahm M."/>
            <person name="Cabau C."/>
            <person name="Klopp C."/>
            <person name="Thompson A.W."/>
            <person name="Robinson-Rechavi M."/>
            <person name="Braasch I."/>
            <person name="Lecointre G."/>
            <person name="Bobe J."/>
            <person name="Postlethwait J.H."/>
            <person name="Berthelot C."/>
            <person name="Roest Crollius H."/>
            <person name="Guiguen Y."/>
        </authorList>
    </citation>
    <scope>NUCLEOTIDE SEQUENCE</scope>
    <source>
        <strain evidence="8">NC1722</strain>
    </source>
</reference>
<evidence type="ECO:0000256" key="1">
    <source>
        <dbReference type="ARBA" id="ARBA00004604"/>
    </source>
</evidence>
<feature type="compositionally biased region" description="Basic residues" evidence="6">
    <location>
        <begin position="21"/>
        <end position="32"/>
    </location>
</feature>
<evidence type="ECO:0000256" key="4">
    <source>
        <dbReference type="ARBA" id="ARBA00023242"/>
    </source>
</evidence>
<comment type="caution">
    <text evidence="8">The sequence shown here is derived from an EMBL/GenBank/DDBJ whole genome shotgun (WGS) entry which is preliminary data.</text>
</comment>
<evidence type="ECO:0000256" key="2">
    <source>
        <dbReference type="ARBA" id="ARBA00007318"/>
    </source>
</evidence>
<proteinExistence type="inferred from homology"/>
<evidence type="ECO:0000259" key="7">
    <source>
        <dbReference type="Pfam" id="PF05347"/>
    </source>
</evidence>
<dbReference type="InterPro" id="IPR008011">
    <property type="entry name" value="Complex1_LYR_dom"/>
</dbReference>
<comment type="similarity">
    <text evidence="2">Belongs to the AROS family.</text>
</comment>
<dbReference type="PANTHER" id="PTHR31454">
    <property type="entry name" value="ACTIVE REGULATOR OF SIRT1"/>
    <property type="match status" value="1"/>
</dbReference>
<evidence type="ECO:0000313" key="9">
    <source>
        <dbReference type="Proteomes" id="UP001221898"/>
    </source>
</evidence>
<evidence type="ECO:0000256" key="6">
    <source>
        <dbReference type="SAM" id="MobiDB-lite"/>
    </source>
</evidence>
<name>A0AAD7SRY2_9TELE</name>
<dbReference type="PANTHER" id="PTHR31454:SF2">
    <property type="entry name" value="ACTIVE REGULATOR OF SIRT1"/>
    <property type="match status" value="1"/>
</dbReference>
<feature type="region of interest" description="Disordered" evidence="6">
    <location>
        <begin position="17"/>
        <end position="79"/>
    </location>
</feature>
<sequence>MSASMVRRGLELLSNDIKGVSRGKKRKAKKQLVHQTGGGRGGQRKGGVMGQISSNKQGVTKQVRRLQGRLGSGKSKATVKDKRIKCAVDEFRKKQKQSQLSKNLRYFQGFEYKAEQSDTQKILLHNHGRQSRNRPDHSVQKQREKRSLFTEEEFQQFQKDDKGREAEHYQLTTDVTLSPCLQSPLGARSPMGGWSKGAVLQLYRALLRAGCHLQYTDRNYYRRAVAGEFRRCQALAALQEKEDALKRGQFFLNSRLGGLV</sequence>
<feature type="domain" description="Complex 1 LYR protein" evidence="7">
    <location>
        <begin position="198"/>
        <end position="252"/>
    </location>
</feature>
<feature type="compositionally biased region" description="Basic and acidic residues" evidence="6">
    <location>
        <begin position="133"/>
        <end position="145"/>
    </location>
</feature>
<feature type="compositionally biased region" description="Gly residues" evidence="6">
    <location>
        <begin position="36"/>
        <end position="49"/>
    </location>
</feature>
<protein>
    <recommendedName>
        <fullName evidence="3">Active regulator of SIRT1</fullName>
    </recommendedName>
    <alternativeName>
        <fullName evidence="5">40S ribosomal protein S19-binding protein 1</fullName>
    </alternativeName>
</protein>
<accession>A0AAD7SRY2</accession>
<comment type="subcellular location">
    <subcellularLocation>
        <location evidence="1">Nucleus</location>
        <location evidence="1">Nucleolus</location>
    </subcellularLocation>
</comment>
<keyword evidence="9" id="KW-1185">Reference proteome</keyword>
<dbReference type="GO" id="GO:0019899">
    <property type="term" value="F:enzyme binding"/>
    <property type="evidence" value="ECO:0007669"/>
    <property type="project" value="TreeGrafter"/>
</dbReference>
<dbReference type="EMBL" id="JAINUG010000042">
    <property type="protein sequence ID" value="KAJ8406701.1"/>
    <property type="molecule type" value="Genomic_DNA"/>
</dbReference>
<dbReference type="Pfam" id="PF05347">
    <property type="entry name" value="Complex1_LYR"/>
    <property type="match status" value="1"/>
</dbReference>
<feature type="region of interest" description="Disordered" evidence="6">
    <location>
        <begin position="125"/>
        <end position="145"/>
    </location>
</feature>
<organism evidence="8 9">
    <name type="scientific">Aldrovandia affinis</name>
    <dbReference type="NCBI Taxonomy" id="143900"/>
    <lineage>
        <taxon>Eukaryota</taxon>
        <taxon>Metazoa</taxon>
        <taxon>Chordata</taxon>
        <taxon>Craniata</taxon>
        <taxon>Vertebrata</taxon>
        <taxon>Euteleostomi</taxon>
        <taxon>Actinopterygii</taxon>
        <taxon>Neopterygii</taxon>
        <taxon>Teleostei</taxon>
        <taxon>Notacanthiformes</taxon>
        <taxon>Halosauridae</taxon>
        <taxon>Aldrovandia</taxon>
    </lineage>
</organism>
<keyword evidence="4" id="KW-0539">Nucleus</keyword>
<gene>
    <name evidence="8" type="ORF">AAFF_G00296170</name>
</gene>
<dbReference type="Pfam" id="PF15684">
    <property type="entry name" value="AROS"/>
    <property type="match status" value="1"/>
</dbReference>
<evidence type="ECO:0000256" key="5">
    <source>
        <dbReference type="ARBA" id="ARBA00032748"/>
    </source>
</evidence>
<evidence type="ECO:0000313" key="8">
    <source>
        <dbReference type="EMBL" id="KAJ8406701.1"/>
    </source>
</evidence>